<keyword evidence="3" id="KW-1185">Reference proteome</keyword>
<dbReference type="EMBL" id="JARAKH010001225">
    <property type="protein sequence ID" value="KAK8373334.1"/>
    <property type="molecule type" value="Genomic_DNA"/>
</dbReference>
<sequence>MRQYQTSILTSTLMKPLKFVGLNCSETGETVWKPSEPEPTSDNKESPGKEEEDSEDSLDTLNDTLDDMIQASQLHPQHLRSLQNMGHGCTHASLPTAYSSSSSSSISSKQLNAASPIKRMKIAATSERLAVNLVFLPHVEVPADSQLVLTLFIRLDSCIF</sequence>
<gene>
    <name evidence="2" type="ORF">O3P69_014572</name>
</gene>
<organism evidence="2 3">
    <name type="scientific">Scylla paramamosain</name>
    <name type="common">Mud crab</name>
    <dbReference type="NCBI Taxonomy" id="85552"/>
    <lineage>
        <taxon>Eukaryota</taxon>
        <taxon>Metazoa</taxon>
        <taxon>Ecdysozoa</taxon>
        <taxon>Arthropoda</taxon>
        <taxon>Crustacea</taxon>
        <taxon>Multicrustacea</taxon>
        <taxon>Malacostraca</taxon>
        <taxon>Eumalacostraca</taxon>
        <taxon>Eucarida</taxon>
        <taxon>Decapoda</taxon>
        <taxon>Pleocyemata</taxon>
        <taxon>Brachyura</taxon>
        <taxon>Eubrachyura</taxon>
        <taxon>Portunoidea</taxon>
        <taxon>Portunidae</taxon>
        <taxon>Portuninae</taxon>
        <taxon>Scylla</taxon>
    </lineage>
</organism>
<accession>A0AAW0SEA0</accession>
<dbReference type="AlphaFoldDB" id="A0AAW0SEA0"/>
<dbReference type="Proteomes" id="UP001487740">
    <property type="component" value="Unassembled WGS sequence"/>
</dbReference>
<feature type="region of interest" description="Disordered" evidence="1">
    <location>
        <begin position="28"/>
        <end position="63"/>
    </location>
</feature>
<evidence type="ECO:0000313" key="3">
    <source>
        <dbReference type="Proteomes" id="UP001487740"/>
    </source>
</evidence>
<evidence type="ECO:0000313" key="2">
    <source>
        <dbReference type="EMBL" id="KAK8373334.1"/>
    </source>
</evidence>
<evidence type="ECO:0000256" key="1">
    <source>
        <dbReference type="SAM" id="MobiDB-lite"/>
    </source>
</evidence>
<comment type="caution">
    <text evidence="2">The sequence shown here is derived from an EMBL/GenBank/DDBJ whole genome shotgun (WGS) entry which is preliminary data.</text>
</comment>
<protein>
    <submittedName>
        <fullName evidence="2">Uncharacterized protein</fullName>
    </submittedName>
</protein>
<reference evidence="2 3" key="1">
    <citation type="submission" date="2023-03" db="EMBL/GenBank/DDBJ databases">
        <title>High-quality genome of Scylla paramamosain provides insights in environmental adaptation.</title>
        <authorList>
            <person name="Zhang L."/>
        </authorList>
    </citation>
    <scope>NUCLEOTIDE SEQUENCE [LARGE SCALE GENOMIC DNA]</scope>
    <source>
        <strain evidence="2">LZ_2023a</strain>
        <tissue evidence="2">Muscle</tissue>
    </source>
</reference>
<name>A0AAW0SEA0_SCYPA</name>
<proteinExistence type="predicted"/>